<accession>A0A4C1VIZ4</accession>
<keyword evidence="3" id="KW-1185">Reference proteome</keyword>
<comment type="caution">
    <text evidence="2">The sequence shown here is derived from an EMBL/GenBank/DDBJ whole genome shotgun (WGS) entry which is preliminary data.</text>
</comment>
<feature type="region of interest" description="Disordered" evidence="1">
    <location>
        <begin position="55"/>
        <end position="82"/>
    </location>
</feature>
<reference evidence="2 3" key="1">
    <citation type="journal article" date="2019" name="Commun. Biol.">
        <title>The bagworm genome reveals a unique fibroin gene that provides high tensile strength.</title>
        <authorList>
            <person name="Kono N."/>
            <person name="Nakamura H."/>
            <person name="Ohtoshi R."/>
            <person name="Tomita M."/>
            <person name="Numata K."/>
            <person name="Arakawa K."/>
        </authorList>
    </citation>
    <scope>NUCLEOTIDE SEQUENCE [LARGE SCALE GENOMIC DNA]</scope>
</reference>
<protein>
    <submittedName>
        <fullName evidence="2">Uncharacterized protein</fullName>
    </submittedName>
</protein>
<gene>
    <name evidence="2" type="ORF">EVAR_27436_1</name>
</gene>
<sequence>MHHSLVLRAPIIVEWERDARHSAGLSLVRFRSDQTSKLGPKLKSHVELRSELRVEPGSGLREEPGLGLRVEPRSGLRDRDRD</sequence>
<proteinExistence type="predicted"/>
<evidence type="ECO:0000313" key="3">
    <source>
        <dbReference type="Proteomes" id="UP000299102"/>
    </source>
</evidence>
<dbReference type="EMBL" id="BGZK01000359">
    <property type="protein sequence ID" value="GBP39078.1"/>
    <property type="molecule type" value="Genomic_DNA"/>
</dbReference>
<dbReference type="AlphaFoldDB" id="A0A4C1VIZ4"/>
<dbReference type="Proteomes" id="UP000299102">
    <property type="component" value="Unassembled WGS sequence"/>
</dbReference>
<organism evidence="2 3">
    <name type="scientific">Eumeta variegata</name>
    <name type="common">Bagworm moth</name>
    <name type="synonym">Eumeta japonica</name>
    <dbReference type="NCBI Taxonomy" id="151549"/>
    <lineage>
        <taxon>Eukaryota</taxon>
        <taxon>Metazoa</taxon>
        <taxon>Ecdysozoa</taxon>
        <taxon>Arthropoda</taxon>
        <taxon>Hexapoda</taxon>
        <taxon>Insecta</taxon>
        <taxon>Pterygota</taxon>
        <taxon>Neoptera</taxon>
        <taxon>Endopterygota</taxon>
        <taxon>Lepidoptera</taxon>
        <taxon>Glossata</taxon>
        <taxon>Ditrysia</taxon>
        <taxon>Tineoidea</taxon>
        <taxon>Psychidae</taxon>
        <taxon>Oiketicinae</taxon>
        <taxon>Eumeta</taxon>
    </lineage>
</organism>
<evidence type="ECO:0000256" key="1">
    <source>
        <dbReference type="SAM" id="MobiDB-lite"/>
    </source>
</evidence>
<name>A0A4C1VIZ4_EUMVA</name>
<evidence type="ECO:0000313" key="2">
    <source>
        <dbReference type="EMBL" id="GBP39078.1"/>
    </source>
</evidence>